<dbReference type="Proteomes" id="UP000234639">
    <property type="component" value="Unassembled WGS sequence"/>
</dbReference>
<accession>A0A2I1NCL3</accession>
<evidence type="ECO:0000256" key="3">
    <source>
        <dbReference type="ARBA" id="ARBA00022448"/>
    </source>
</evidence>
<evidence type="ECO:0000256" key="4">
    <source>
        <dbReference type="ARBA" id="ARBA00022692"/>
    </source>
</evidence>
<proteinExistence type="inferred from homology"/>
<dbReference type="InterPro" id="IPR002524">
    <property type="entry name" value="Cation_efflux"/>
</dbReference>
<evidence type="ECO:0000256" key="2">
    <source>
        <dbReference type="ARBA" id="ARBA00008114"/>
    </source>
</evidence>
<dbReference type="RefSeq" id="WP_101636594.1">
    <property type="nucleotide sequence ID" value="NZ_PKHU01000001.1"/>
</dbReference>
<evidence type="ECO:0000313" key="10">
    <source>
        <dbReference type="EMBL" id="PKZ30118.1"/>
    </source>
</evidence>
<dbReference type="NCBIfam" id="TIGR01297">
    <property type="entry name" value="CDF"/>
    <property type="match status" value="1"/>
</dbReference>
<comment type="subcellular location">
    <subcellularLocation>
        <location evidence="1">Membrane</location>
        <topology evidence="1">Multi-pass membrane protein</topology>
    </subcellularLocation>
</comment>
<protein>
    <submittedName>
        <fullName evidence="10">Cation transporter</fullName>
    </submittedName>
</protein>
<keyword evidence="3" id="KW-0813">Transport</keyword>
<feature type="transmembrane region" description="Helical" evidence="7">
    <location>
        <begin position="83"/>
        <end position="104"/>
    </location>
</feature>
<dbReference type="InterPro" id="IPR036837">
    <property type="entry name" value="Cation_efflux_CTD_sf"/>
</dbReference>
<dbReference type="GO" id="GO:0016020">
    <property type="term" value="C:membrane"/>
    <property type="evidence" value="ECO:0007669"/>
    <property type="project" value="UniProtKB-SubCell"/>
</dbReference>
<feature type="domain" description="Cation efflux protein cytoplasmic" evidence="9">
    <location>
        <begin position="213"/>
        <end position="290"/>
    </location>
</feature>
<evidence type="ECO:0000259" key="9">
    <source>
        <dbReference type="Pfam" id="PF16916"/>
    </source>
</evidence>
<dbReference type="PANTHER" id="PTHR43840">
    <property type="entry name" value="MITOCHONDRIAL METAL TRANSPORTER 1-RELATED"/>
    <property type="match status" value="1"/>
</dbReference>
<comment type="similarity">
    <text evidence="2">Belongs to the cation diffusion facilitator (CDF) transporter (TC 2.A.4) family.</text>
</comment>
<feature type="transmembrane region" description="Helical" evidence="7">
    <location>
        <begin position="182"/>
        <end position="200"/>
    </location>
</feature>
<dbReference type="InterPro" id="IPR027469">
    <property type="entry name" value="Cation_efflux_TMD_sf"/>
</dbReference>
<keyword evidence="4 7" id="KW-0812">Transmembrane</keyword>
<evidence type="ECO:0000256" key="1">
    <source>
        <dbReference type="ARBA" id="ARBA00004141"/>
    </source>
</evidence>
<name>A0A2I1NCL3_9BACT</name>
<keyword evidence="6 7" id="KW-0472">Membrane</keyword>
<evidence type="ECO:0000256" key="7">
    <source>
        <dbReference type="SAM" id="Phobius"/>
    </source>
</evidence>
<keyword evidence="5 7" id="KW-1133">Transmembrane helix</keyword>
<dbReference type="SUPFAM" id="SSF160240">
    <property type="entry name" value="Cation efflux protein cytoplasmic domain-like"/>
    <property type="match status" value="1"/>
</dbReference>
<sequence length="297" mass="33158">MSNLENKTLLFKVSPPLVAGVTAFILAIFKLTAGLFSGSIAVMASAIDSMLDSIISGLNYAALKKSKDKANSKFNYGLSKLEALMAFLEGLFILGVGLFIFYSSVKNIFYSQGEIKTDIAILVMVISALTTGLLVFYLHLQQKSSLIVKADILHYKSDLYTNIATILALIIIYFTGFVLIDSIFGIIVSIYIFMSSIKLIKEGGNILLDRAIDKNIVENIVDFIKSRNLILSYHNLKTRQSVDKAYFSIDLVFKKDISLQNAHDEGEVLINYIKNSYPNFEWDIDIHFDPVDDSKKD</sequence>
<dbReference type="Pfam" id="PF16916">
    <property type="entry name" value="ZT_dimer"/>
    <property type="match status" value="1"/>
</dbReference>
<dbReference type="InterPro" id="IPR050291">
    <property type="entry name" value="CDF_Transporter"/>
</dbReference>
<dbReference type="SUPFAM" id="SSF161111">
    <property type="entry name" value="Cation efflux protein transmembrane domain-like"/>
    <property type="match status" value="1"/>
</dbReference>
<dbReference type="InterPro" id="IPR027470">
    <property type="entry name" value="Cation_efflux_CTD"/>
</dbReference>
<dbReference type="Gene3D" id="3.30.70.1350">
    <property type="entry name" value="Cation efflux protein, cytoplasmic domain"/>
    <property type="match status" value="1"/>
</dbReference>
<evidence type="ECO:0000259" key="8">
    <source>
        <dbReference type="Pfam" id="PF01545"/>
    </source>
</evidence>
<evidence type="ECO:0000313" key="11">
    <source>
        <dbReference type="Proteomes" id="UP000234639"/>
    </source>
</evidence>
<dbReference type="InterPro" id="IPR058533">
    <property type="entry name" value="Cation_efflux_TM"/>
</dbReference>
<comment type="caution">
    <text evidence="10">The sequence shown here is derived from an EMBL/GenBank/DDBJ whole genome shotgun (WGS) entry which is preliminary data.</text>
</comment>
<feature type="transmembrane region" description="Helical" evidence="7">
    <location>
        <begin position="119"/>
        <end position="138"/>
    </location>
</feature>
<feature type="transmembrane region" description="Helical" evidence="7">
    <location>
        <begin position="9"/>
        <end position="29"/>
    </location>
</feature>
<dbReference type="EMBL" id="PKHU01000001">
    <property type="protein sequence ID" value="PKZ30118.1"/>
    <property type="molecule type" value="Genomic_DNA"/>
</dbReference>
<feature type="transmembrane region" description="Helical" evidence="7">
    <location>
        <begin position="35"/>
        <end position="62"/>
    </location>
</feature>
<dbReference type="Pfam" id="PF01545">
    <property type="entry name" value="Cation_efflux"/>
    <property type="match status" value="1"/>
</dbReference>
<gene>
    <name evidence="10" type="ORF">CYJ41_01365</name>
</gene>
<dbReference type="GO" id="GO:0008324">
    <property type="term" value="F:monoatomic cation transmembrane transporter activity"/>
    <property type="evidence" value="ECO:0007669"/>
    <property type="project" value="InterPro"/>
</dbReference>
<dbReference type="PANTHER" id="PTHR43840:SF15">
    <property type="entry name" value="MITOCHONDRIAL METAL TRANSPORTER 1-RELATED"/>
    <property type="match status" value="1"/>
</dbReference>
<organism evidence="10 11">
    <name type="scientific">Campylobacter ureolyticus</name>
    <dbReference type="NCBI Taxonomy" id="827"/>
    <lineage>
        <taxon>Bacteria</taxon>
        <taxon>Pseudomonadati</taxon>
        <taxon>Campylobacterota</taxon>
        <taxon>Epsilonproteobacteria</taxon>
        <taxon>Campylobacterales</taxon>
        <taxon>Campylobacteraceae</taxon>
        <taxon>Campylobacter</taxon>
    </lineage>
</organism>
<evidence type="ECO:0000256" key="5">
    <source>
        <dbReference type="ARBA" id="ARBA00022989"/>
    </source>
</evidence>
<reference evidence="10 11" key="1">
    <citation type="submission" date="2017-12" db="EMBL/GenBank/DDBJ databases">
        <title>Phylogenetic diversity of female urinary microbiome.</title>
        <authorList>
            <person name="Thomas-White K."/>
            <person name="Wolfe A.J."/>
        </authorList>
    </citation>
    <scope>NUCLEOTIDE SEQUENCE [LARGE SCALE GENOMIC DNA]</scope>
    <source>
        <strain evidence="10 11">UMB0112</strain>
    </source>
</reference>
<evidence type="ECO:0000256" key="6">
    <source>
        <dbReference type="ARBA" id="ARBA00023136"/>
    </source>
</evidence>
<feature type="domain" description="Cation efflux protein transmembrane" evidence="8">
    <location>
        <begin position="18"/>
        <end position="208"/>
    </location>
</feature>
<dbReference type="Gene3D" id="1.20.1510.10">
    <property type="entry name" value="Cation efflux protein transmembrane domain"/>
    <property type="match status" value="1"/>
</dbReference>
<dbReference type="AlphaFoldDB" id="A0A2I1NCL3"/>